<keyword evidence="2" id="KW-1185">Reference proteome</keyword>
<dbReference type="SUPFAM" id="SSF48452">
    <property type="entry name" value="TPR-like"/>
    <property type="match status" value="1"/>
</dbReference>
<proteinExistence type="predicted"/>
<evidence type="ECO:0000313" key="1">
    <source>
        <dbReference type="EMBL" id="VDI62673.1"/>
    </source>
</evidence>
<name>A0A8B6GEE0_MYTGA</name>
<dbReference type="Proteomes" id="UP000596742">
    <property type="component" value="Unassembled WGS sequence"/>
</dbReference>
<accession>A0A8B6GEE0</accession>
<reference evidence="1" key="1">
    <citation type="submission" date="2018-11" db="EMBL/GenBank/DDBJ databases">
        <authorList>
            <person name="Alioto T."/>
            <person name="Alioto T."/>
        </authorList>
    </citation>
    <scope>NUCLEOTIDE SEQUENCE</scope>
</reference>
<organism evidence="1 2">
    <name type="scientific">Mytilus galloprovincialis</name>
    <name type="common">Mediterranean mussel</name>
    <dbReference type="NCBI Taxonomy" id="29158"/>
    <lineage>
        <taxon>Eukaryota</taxon>
        <taxon>Metazoa</taxon>
        <taxon>Spiralia</taxon>
        <taxon>Lophotrochozoa</taxon>
        <taxon>Mollusca</taxon>
        <taxon>Bivalvia</taxon>
        <taxon>Autobranchia</taxon>
        <taxon>Pteriomorphia</taxon>
        <taxon>Mytilida</taxon>
        <taxon>Mytiloidea</taxon>
        <taxon>Mytilidae</taxon>
        <taxon>Mytilinae</taxon>
        <taxon>Mytilus</taxon>
    </lineage>
</organism>
<dbReference type="InterPro" id="IPR011990">
    <property type="entry name" value="TPR-like_helical_dom_sf"/>
</dbReference>
<sequence length="309" mass="36006">MEKMNLKRCKKNPKLMFMNAVRIYPNDEIILHRYGDALWMLSKYERNKHDELAMLEKSEILLTTAIGLHQKTHLAEYKTRNNVYISMFDLLEKSGDQEKCKTLLLKAREDCLLLMKEHFTTSDHCDLAVVCQYLAKFPKCKKFGKQFVKDVEYINEALDHVNTTLHLKGQTFAIAKRFGSILFDLGEYETAAAWATRALLLTKEENAKNIINICWYLLQGKPEYRGIFHMFTYVVKKYGNIGLISKALAYDLVKDNLTKLCSIITCLQIILLNEHQRSVAQALLESIDKRKPPNKLLDPRIQRYTFERS</sequence>
<dbReference type="Gene3D" id="1.25.40.10">
    <property type="entry name" value="Tetratricopeptide repeat domain"/>
    <property type="match status" value="1"/>
</dbReference>
<protein>
    <submittedName>
        <fullName evidence="1">Uncharacterized protein</fullName>
    </submittedName>
</protein>
<comment type="caution">
    <text evidence="1">The sequence shown here is derived from an EMBL/GenBank/DDBJ whole genome shotgun (WGS) entry which is preliminary data.</text>
</comment>
<dbReference type="EMBL" id="UYJE01008283">
    <property type="protein sequence ID" value="VDI62673.1"/>
    <property type="molecule type" value="Genomic_DNA"/>
</dbReference>
<dbReference type="AlphaFoldDB" id="A0A8B6GEE0"/>
<gene>
    <name evidence="1" type="ORF">MGAL_10B080279</name>
</gene>
<evidence type="ECO:0000313" key="2">
    <source>
        <dbReference type="Proteomes" id="UP000596742"/>
    </source>
</evidence>